<evidence type="ECO:0000313" key="13">
    <source>
        <dbReference type="Proteomes" id="UP000179807"/>
    </source>
</evidence>
<dbReference type="InterPro" id="IPR008271">
    <property type="entry name" value="Ser/Thr_kinase_AS"/>
</dbReference>
<dbReference type="SUPFAM" id="SSF56112">
    <property type="entry name" value="Protein kinase-like (PK-like)"/>
    <property type="match status" value="1"/>
</dbReference>
<evidence type="ECO:0000256" key="4">
    <source>
        <dbReference type="ARBA" id="ARBA00022679"/>
    </source>
</evidence>
<dbReference type="GeneID" id="94831641"/>
<dbReference type="PROSITE" id="PS00107">
    <property type="entry name" value="PROTEIN_KINASE_ATP"/>
    <property type="match status" value="1"/>
</dbReference>
<dbReference type="PROSITE" id="PS51285">
    <property type="entry name" value="AGC_KINASE_CTER"/>
    <property type="match status" value="1"/>
</dbReference>
<dbReference type="PANTHER" id="PTHR24351">
    <property type="entry name" value="RIBOSOMAL PROTEIN S6 KINASE"/>
    <property type="match status" value="1"/>
</dbReference>
<dbReference type="SMART" id="SM00233">
    <property type="entry name" value="PH"/>
    <property type="match status" value="1"/>
</dbReference>
<dbReference type="EMBL" id="MLAK01000068">
    <property type="protein sequence ID" value="OHT16842.1"/>
    <property type="molecule type" value="Genomic_DNA"/>
</dbReference>
<comment type="caution">
    <text evidence="12">The sequence shown here is derived from an EMBL/GenBank/DDBJ whole genome shotgun (WGS) entry which is preliminary data.</text>
</comment>
<keyword evidence="3" id="KW-0597">Phosphoprotein</keyword>
<keyword evidence="5 8" id="KW-0547">Nucleotide-binding</keyword>
<dbReference type="FunFam" id="3.30.200.20:FF:000771">
    <property type="entry name" value="AGC family protein kinase"/>
    <property type="match status" value="1"/>
</dbReference>
<dbReference type="InterPro" id="IPR001849">
    <property type="entry name" value="PH_domain"/>
</dbReference>
<dbReference type="AlphaFoldDB" id="A0A1J4L0A5"/>
<dbReference type="GO" id="GO:0004674">
    <property type="term" value="F:protein serine/threonine kinase activity"/>
    <property type="evidence" value="ECO:0007669"/>
    <property type="project" value="UniProtKB-KW"/>
</dbReference>
<evidence type="ECO:0000256" key="9">
    <source>
        <dbReference type="RuleBase" id="RU000304"/>
    </source>
</evidence>
<dbReference type="FunFam" id="1.10.510.10:FF:000008">
    <property type="entry name" value="Non-specific serine/threonine protein kinase"/>
    <property type="match status" value="1"/>
</dbReference>
<organism evidence="12 13">
    <name type="scientific">Tritrichomonas foetus</name>
    <dbReference type="NCBI Taxonomy" id="1144522"/>
    <lineage>
        <taxon>Eukaryota</taxon>
        <taxon>Metamonada</taxon>
        <taxon>Parabasalia</taxon>
        <taxon>Tritrichomonadida</taxon>
        <taxon>Tritrichomonadidae</taxon>
        <taxon>Tritrichomonas</taxon>
    </lineage>
</organism>
<dbReference type="InterPro" id="IPR000961">
    <property type="entry name" value="AGC-kinase_C"/>
</dbReference>
<name>A0A1J4L0A5_9EUKA</name>
<dbReference type="InterPro" id="IPR000719">
    <property type="entry name" value="Prot_kinase_dom"/>
</dbReference>
<feature type="domain" description="AGC-kinase C-terminal" evidence="11">
    <location>
        <begin position="365"/>
        <end position="435"/>
    </location>
</feature>
<dbReference type="CDD" id="cd05123">
    <property type="entry name" value="STKc_AGC"/>
    <property type="match status" value="1"/>
</dbReference>
<keyword evidence="6 12" id="KW-0418">Kinase</keyword>
<dbReference type="PROSITE" id="PS50011">
    <property type="entry name" value="PROTEIN_KINASE_DOM"/>
    <property type="match status" value="1"/>
</dbReference>
<evidence type="ECO:0000256" key="7">
    <source>
        <dbReference type="ARBA" id="ARBA00022840"/>
    </source>
</evidence>
<dbReference type="Pfam" id="PF00069">
    <property type="entry name" value="Pkinase"/>
    <property type="match status" value="1"/>
</dbReference>
<gene>
    <name evidence="12" type="primary">pkbA</name>
    <name evidence="12" type="ORF">TRFO_12940</name>
</gene>
<keyword evidence="2 9" id="KW-0723">Serine/threonine-protein kinase</keyword>
<evidence type="ECO:0000313" key="12">
    <source>
        <dbReference type="EMBL" id="OHT16842.1"/>
    </source>
</evidence>
<sequence>MDSKPLSIASILSLEGFLNYKSFDGPWITCFCQISGYTLDIYVDETMEQKLEIIDIDSKITAILDDINPLAFSIYRRNKKIADFLTTSIEEAMRWSEIIKSLTTPQPSLSMDDFKIISCIGRGYFGKVMLVQNKQTNELFAIKAVPKKRLIESGRPRTIIAERNIMMLVKYPFIVQLHFAFQTKTKFYLGLEYAPGGELFYHMEQIGLIPIDDARLYVAEIALALDHLHKYGFVYRDLKLENVLFDSEGHVKLTDFGLAKEIYLSNTKTFCGSNHYLAPEIVLGQPYSFEIDWWALGILLCEMLTGVTPFSGENRMQMFESIAHDKPILPSAIDEEAGSLILWLLTKDPKQRPKFAQISQHPFFDCLNWEYVVNRRYRPNFVPEQSTCCEDTLQYFAPEFTQEAAIDSQYEEIPNETMNVTGFSFIAPSTQTDYDYDSGSEFSLDGMLLHEYEQLAAAGTEI</sequence>
<dbReference type="InterPro" id="IPR017441">
    <property type="entry name" value="Protein_kinase_ATP_BS"/>
</dbReference>
<evidence type="ECO:0000256" key="8">
    <source>
        <dbReference type="PROSITE-ProRule" id="PRU10141"/>
    </source>
</evidence>
<dbReference type="OrthoDB" id="63267at2759"/>
<evidence type="ECO:0000256" key="3">
    <source>
        <dbReference type="ARBA" id="ARBA00022553"/>
    </source>
</evidence>
<dbReference type="VEuPathDB" id="TrichDB:TRFO_12940"/>
<evidence type="ECO:0000256" key="5">
    <source>
        <dbReference type="ARBA" id="ARBA00022741"/>
    </source>
</evidence>
<reference evidence="12" key="1">
    <citation type="submission" date="2016-10" db="EMBL/GenBank/DDBJ databases">
        <authorList>
            <person name="Benchimol M."/>
            <person name="Almeida L.G."/>
            <person name="Vasconcelos A.T."/>
            <person name="Perreira-Neves A."/>
            <person name="Rosa I.A."/>
            <person name="Tasca T."/>
            <person name="Bogo M.R."/>
            <person name="de Souza W."/>
        </authorList>
    </citation>
    <scope>NUCLEOTIDE SEQUENCE [LARGE SCALE GENOMIC DNA]</scope>
    <source>
        <strain evidence="12">K</strain>
    </source>
</reference>
<feature type="domain" description="Protein kinase" evidence="10">
    <location>
        <begin position="114"/>
        <end position="364"/>
    </location>
</feature>
<dbReference type="RefSeq" id="XP_068369978.1">
    <property type="nucleotide sequence ID" value="XM_068496937.1"/>
</dbReference>
<feature type="binding site" evidence="8">
    <location>
        <position position="148"/>
    </location>
    <ligand>
        <name>ATP</name>
        <dbReference type="ChEBI" id="CHEBI:30616"/>
    </ligand>
</feature>
<dbReference type="Gene3D" id="3.30.200.20">
    <property type="entry name" value="Phosphorylase Kinase, domain 1"/>
    <property type="match status" value="1"/>
</dbReference>
<evidence type="ECO:0000259" key="11">
    <source>
        <dbReference type="PROSITE" id="PS51285"/>
    </source>
</evidence>
<dbReference type="InterPro" id="IPR011009">
    <property type="entry name" value="Kinase-like_dom_sf"/>
</dbReference>
<evidence type="ECO:0000256" key="2">
    <source>
        <dbReference type="ARBA" id="ARBA00022527"/>
    </source>
</evidence>
<protein>
    <submittedName>
        <fullName evidence="12">RAC family serine/threonine-protein kinase like protein</fullName>
    </submittedName>
</protein>
<dbReference type="PROSITE" id="PS00108">
    <property type="entry name" value="PROTEIN_KINASE_ST"/>
    <property type="match status" value="1"/>
</dbReference>
<evidence type="ECO:0000259" key="10">
    <source>
        <dbReference type="PROSITE" id="PS50011"/>
    </source>
</evidence>
<keyword evidence="7 8" id="KW-0067">ATP-binding</keyword>
<evidence type="ECO:0000256" key="6">
    <source>
        <dbReference type="ARBA" id="ARBA00022777"/>
    </source>
</evidence>
<proteinExistence type="inferred from homology"/>
<dbReference type="InterPro" id="IPR045270">
    <property type="entry name" value="STKc_AGC"/>
</dbReference>
<evidence type="ECO:0000256" key="1">
    <source>
        <dbReference type="ARBA" id="ARBA00006935"/>
    </source>
</evidence>
<accession>A0A1J4L0A5</accession>
<dbReference type="SMART" id="SM00220">
    <property type="entry name" value="S_TKc"/>
    <property type="match status" value="1"/>
</dbReference>
<keyword evidence="13" id="KW-1185">Reference proteome</keyword>
<dbReference type="GO" id="GO:0005524">
    <property type="term" value="F:ATP binding"/>
    <property type="evidence" value="ECO:0007669"/>
    <property type="project" value="UniProtKB-UniRule"/>
</dbReference>
<dbReference type="SUPFAM" id="SSF50729">
    <property type="entry name" value="PH domain-like"/>
    <property type="match status" value="1"/>
</dbReference>
<keyword evidence="4" id="KW-0808">Transferase</keyword>
<dbReference type="Gene3D" id="1.10.510.10">
    <property type="entry name" value="Transferase(Phosphotransferase) domain 1"/>
    <property type="match status" value="1"/>
</dbReference>
<dbReference type="Proteomes" id="UP000179807">
    <property type="component" value="Unassembled WGS sequence"/>
</dbReference>
<comment type="similarity">
    <text evidence="1">Belongs to the protein kinase superfamily. AGC Ser/Thr protein kinase family. RAC subfamily.</text>
</comment>